<evidence type="ECO:0000313" key="1">
    <source>
        <dbReference type="EMBL" id="EAY30911.1"/>
    </source>
</evidence>
<dbReference type="Proteomes" id="UP000004095">
    <property type="component" value="Unassembled WGS sequence"/>
</dbReference>
<organism evidence="1 2">
    <name type="scientific">Microscilla marina ATCC 23134</name>
    <dbReference type="NCBI Taxonomy" id="313606"/>
    <lineage>
        <taxon>Bacteria</taxon>
        <taxon>Pseudomonadati</taxon>
        <taxon>Bacteroidota</taxon>
        <taxon>Cytophagia</taxon>
        <taxon>Cytophagales</taxon>
        <taxon>Microscillaceae</taxon>
        <taxon>Microscilla</taxon>
    </lineage>
</organism>
<comment type="caution">
    <text evidence="1">The sequence shown here is derived from an EMBL/GenBank/DDBJ whole genome shotgun (WGS) entry which is preliminary data.</text>
</comment>
<dbReference type="AlphaFoldDB" id="A1ZFY7"/>
<name>A1ZFY7_MICM2</name>
<keyword evidence="2" id="KW-1185">Reference proteome</keyword>
<evidence type="ECO:0000313" key="2">
    <source>
        <dbReference type="Proteomes" id="UP000004095"/>
    </source>
</evidence>
<accession>A1ZFY7</accession>
<proteinExistence type="predicted"/>
<protein>
    <submittedName>
        <fullName evidence="1">Uncharacterized protein</fullName>
    </submittedName>
</protein>
<dbReference type="EMBL" id="AAWS01000005">
    <property type="protein sequence ID" value="EAY30911.1"/>
    <property type="molecule type" value="Genomic_DNA"/>
</dbReference>
<reference evidence="1 2" key="1">
    <citation type="submission" date="2007-01" db="EMBL/GenBank/DDBJ databases">
        <authorList>
            <person name="Haygood M."/>
            <person name="Podell S."/>
            <person name="Anderson C."/>
            <person name="Hopkinson B."/>
            <person name="Roe K."/>
            <person name="Barbeau K."/>
            <person name="Gaasterland T."/>
            <person name="Ferriera S."/>
            <person name="Johnson J."/>
            <person name="Kravitz S."/>
            <person name="Beeson K."/>
            <person name="Sutton G."/>
            <person name="Rogers Y.-H."/>
            <person name="Friedman R."/>
            <person name="Frazier M."/>
            <person name="Venter J.C."/>
        </authorList>
    </citation>
    <scope>NUCLEOTIDE SEQUENCE [LARGE SCALE GENOMIC DNA]</scope>
    <source>
        <strain evidence="1 2">ATCC 23134</strain>
    </source>
</reference>
<gene>
    <name evidence="1" type="ORF">M23134_01235</name>
</gene>
<sequence>MIMKSKIKKFKKVVISKKQLSTLKGGLLSGRLDELEGDISWHESNDNG</sequence>